<keyword evidence="1" id="KW-0472">Membrane</keyword>
<organism evidence="2 3">
    <name type="scientific">Aquibacillus albus</name>
    <dbReference type="NCBI Taxonomy" id="1168171"/>
    <lineage>
        <taxon>Bacteria</taxon>
        <taxon>Bacillati</taxon>
        <taxon>Bacillota</taxon>
        <taxon>Bacilli</taxon>
        <taxon>Bacillales</taxon>
        <taxon>Bacillaceae</taxon>
        <taxon>Aquibacillus</taxon>
    </lineage>
</organism>
<feature type="transmembrane region" description="Helical" evidence="1">
    <location>
        <begin position="147"/>
        <end position="171"/>
    </location>
</feature>
<evidence type="ECO:0000313" key="3">
    <source>
        <dbReference type="Proteomes" id="UP001296943"/>
    </source>
</evidence>
<comment type="caution">
    <text evidence="2">The sequence shown here is derived from an EMBL/GenBank/DDBJ whole genome shotgun (WGS) entry which is preliminary data.</text>
</comment>
<dbReference type="Pfam" id="PF04854">
    <property type="entry name" value="DUF624"/>
    <property type="match status" value="1"/>
</dbReference>
<reference evidence="2 3" key="1">
    <citation type="submission" date="2021-01" db="EMBL/GenBank/DDBJ databases">
        <title>Genomic Encyclopedia of Type Strains, Phase IV (KMG-IV): sequencing the most valuable type-strain genomes for metagenomic binning, comparative biology and taxonomic classification.</title>
        <authorList>
            <person name="Goeker M."/>
        </authorList>
    </citation>
    <scope>NUCLEOTIDE SEQUENCE [LARGE SCALE GENOMIC DNA]</scope>
    <source>
        <strain evidence="2 3">DSM 23711</strain>
    </source>
</reference>
<feature type="transmembrane region" description="Helical" evidence="1">
    <location>
        <begin position="177"/>
        <end position="195"/>
    </location>
</feature>
<proteinExistence type="predicted"/>
<protein>
    <submittedName>
        <fullName evidence="2">Membrane protein YesL</fullName>
    </submittedName>
</protein>
<keyword evidence="1" id="KW-0812">Transmembrane</keyword>
<name>A0ABS2N5K4_9BACI</name>
<feature type="transmembrane region" description="Helical" evidence="1">
    <location>
        <begin position="113"/>
        <end position="135"/>
    </location>
</feature>
<keyword evidence="3" id="KW-1185">Reference proteome</keyword>
<feature type="transmembrane region" description="Helical" evidence="1">
    <location>
        <begin position="75"/>
        <end position="93"/>
    </location>
</feature>
<dbReference type="EMBL" id="JAFBDR010000032">
    <property type="protein sequence ID" value="MBM7573393.1"/>
    <property type="molecule type" value="Genomic_DNA"/>
</dbReference>
<dbReference type="Proteomes" id="UP001296943">
    <property type="component" value="Unassembled WGS sequence"/>
</dbReference>
<gene>
    <name evidence="2" type="ORF">JOC48_003956</name>
</gene>
<dbReference type="InterPro" id="IPR006938">
    <property type="entry name" value="DUF624"/>
</dbReference>
<feature type="transmembrane region" description="Helical" evidence="1">
    <location>
        <begin position="20"/>
        <end position="48"/>
    </location>
</feature>
<sequence>MIGNRLFTGINNLCKWVCYFFYLNVMWMLCTLLGGVLLGISPSTVALYTIARKTAMGEEDIPVFKTFWRIYKKEFLKANLLGLTLIAFAAVWYMDFIFFRQLEGTFYRMMDYFLLLIGILFVIVISYIFPVYVHYEMKFLSYMKYSIAFGFLHPLHFIAMIITTISTYYFFAYFQGFILILGFSLSAHLNMWLAYQSFQKIAEKHLKYEQKTSYNSVNRKPLEMRGTFVTKS</sequence>
<keyword evidence="1" id="KW-1133">Transmembrane helix</keyword>
<dbReference type="RefSeq" id="WP_204502040.1">
    <property type="nucleotide sequence ID" value="NZ_JAFBDR010000032.1"/>
</dbReference>
<accession>A0ABS2N5K4</accession>
<evidence type="ECO:0000256" key="1">
    <source>
        <dbReference type="SAM" id="Phobius"/>
    </source>
</evidence>
<evidence type="ECO:0000313" key="2">
    <source>
        <dbReference type="EMBL" id="MBM7573393.1"/>
    </source>
</evidence>